<gene>
    <name evidence="8" type="ORF">TMU3MR103_0004</name>
</gene>
<dbReference type="GO" id="GO:0016616">
    <property type="term" value="F:oxidoreductase activity, acting on the CH-OH group of donors, NAD or NADP as acceptor"/>
    <property type="evidence" value="ECO:0007669"/>
    <property type="project" value="UniProtKB-ARBA"/>
</dbReference>
<evidence type="ECO:0000313" key="8">
    <source>
        <dbReference type="EMBL" id="KFN93269.1"/>
    </source>
</evidence>
<dbReference type="PATRIC" id="fig|1302648.3.peg.4"/>
<keyword evidence="9" id="KW-1185">Reference proteome</keyword>
<reference evidence="8 9" key="1">
    <citation type="submission" date="2014-08" db="EMBL/GenBank/DDBJ databases">
        <title>Genome sequence of Tetragenococcus muriaticus.</title>
        <authorList>
            <person name="Chuea-nongthon C."/>
            <person name="Rodtong S."/>
            <person name="Yongsawatdigul J."/>
            <person name="Steele J.L."/>
            <person name="Liu X.-y."/>
            <person name="Speers J."/>
            <person name="Glasner J.D."/>
            <person name="Neeno-Eckwall E.C."/>
        </authorList>
    </citation>
    <scope>NUCLEOTIDE SEQUENCE [LARGE SCALE GENOMIC DNA]</scope>
    <source>
        <strain evidence="8 9">3MR10-3</strain>
    </source>
</reference>
<feature type="domain" description="NADP-dependent oxidoreductase" evidence="7">
    <location>
        <begin position="23"/>
        <end position="266"/>
    </location>
</feature>
<dbReference type="PROSITE" id="PS00062">
    <property type="entry name" value="ALDOKETO_REDUCTASE_2"/>
    <property type="match status" value="1"/>
</dbReference>
<feature type="binding site" evidence="5">
    <location>
        <position position="116"/>
    </location>
    <ligand>
        <name>substrate</name>
    </ligand>
</feature>
<dbReference type="AlphaFoldDB" id="A0A091C8F7"/>
<evidence type="ECO:0000256" key="2">
    <source>
        <dbReference type="ARBA" id="ARBA00022857"/>
    </source>
</evidence>
<evidence type="ECO:0000256" key="5">
    <source>
        <dbReference type="PIRSR" id="PIRSR000097-2"/>
    </source>
</evidence>
<dbReference type="InterPro" id="IPR036812">
    <property type="entry name" value="NAD(P)_OxRdtase_dom_sf"/>
</dbReference>
<feature type="site" description="Lowers pKa of active site Tyr" evidence="6">
    <location>
        <position position="83"/>
    </location>
</feature>
<dbReference type="InterPro" id="IPR023210">
    <property type="entry name" value="NADP_OxRdtase_dom"/>
</dbReference>
<sequence length="303" mass="35094">MTKSILDKTTTLNNGVQMPYFGLGVWQTDNRTAQNSVIEAIKNGYYLIDTAKQYGNQAGVAKGIREGLRQTGGNRKDLFITSKVFDGDAGYDSTLHAFYDTLHELQLSYIDLYLIHWPVNERYIDTWHALEKLYKDGLIRAIGISNFDNERLQNLLDHATVTPAVNQMEYNPLNQEKEIHEMAKMTGIQLEAWSPLGGGQALNNPTIKQLAQKYNKTAAQIILRWNYQQDVLTIPKSTHQQRIIENTQITDFELSNEDVQKIHKLDEQKRTLWYDDFYWHNPNDPNNHPESIEVWDDTEEYKN</sequence>
<dbReference type="EMBL" id="JPVT01000003">
    <property type="protein sequence ID" value="KFN93269.1"/>
    <property type="molecule type" value="Genomic_DNA"/>
</dbReference>
<protein>
    <submittedName>
        <fullName evidence="8">Aldo-keto reductase family oxidoreductase</fullName>
    </submittedName>
</protein>
<accession>A0A091C8F7</accession>
<dbReference type="PANTHER" id="PTHR43827">
    <property type="entry name" value="2,5-DIKETO-D-GLUCONIC ACID REDUCTASE"/>
    <property type="match status" value="1"/>
</dbReference>
<name>A0A091C8F7_9ENTE</name>
<evidence type="ECO:0000259" key="7">
    <source>
        <dbReference type="Pfam" id="PF00248"/>
    </source>
</evidence>
<keyword evidence="2" id="KW-0521">NADP</keyword>
<evidence type="ECO:0000256" key="6">
    <source>
        <dbReference type="PIRSR" id="PIRSR000097-3"/>
    </source>
</evidence>
<dbReference type="Gene3D" id="3.20.20.100">
    <property type="entry name" value="NADP-dependent oxidoreductase domain"/>
    <property type="match status" value="1"/>
</dbReference>
<evidence type="ECO:0000256" key="3">
    <source>
        <dbReference type="ARBA" id="ARBA00023002"/>
    </source>
</evidence>
<dbReference type="FunFam" id="3.20.20.100:FF:000015">
    <property type="entry name" value="Oxidoreductase, aldo/keto reductase family"/>
    <property type="match status" value="1"/>
</dbReference>
<dbReference type="PROSITE" id="PS00063">
    <property type="entry name" value="ALDOKETO_REDUCTASE_3"/>
    <property type="match status" value="1"/>
</dbReference>
<evidence type="ECO:0000256" key="4">
    <source>
        <dbReference type="PIRSR" id="PIRSR000097-1"/>
    </source>
</evidence>
<dbReference type="RefSeq" id="WP_038021588.1">
    <property type="nucleotide sequence ID" value="NZ_JPVT01000003.1"/>
</dbReference>
<feature type="active site" description="Proton donor" evidence="4">
    <location>
        <position position="54"/>
    </location>
</feature>
<dbReference type="SUPFAM" id="SSF51430">
    <property type="entry name" value="NAD(P)-linked oxidoreductase"/>
    <property type="match status" value="1"/>
</dbReference>
<dbReference type="PRINTS" id="PR00069">
    <property type="entry name" value="ALDKETRDTASE"/>
</dbReference>
<dbReference type="PIRSF" id="PIRSF000097">
    <property type="entry name" value="AKR"/>
    <property type="match status" value="1"/>
</dbReference>
<keyword evidence="3" id="KW-0560">Oxidoreductase</keyword>
<evidence type="ECO:0000313" key="9">
    <source>
        <dbReference type="Proteomes" id="UP000029381"/>
    </source>
</evidence>
<evidence type="ECO:0000256" key="1">
    <source>
        <dbReference type="ARBA" id="ARBA00007905"/>
    </source>
</evidence>
<dbReference type="Pfam" id="PF00248">
    <property type="entry name" value="Aldo_ket_red"/>
    <property type="match status" value="1"/>
</dbReference>
<dbReference type="Proteomes" id="UP000029381">
    <property type="component" value="Unassembled WGS sequence"/>
</dbReference>
<comment type="similarity">
    <text evidence="1">Belongs to the aldo/keto reductase family.</text>
</comment>
<organism evidence="8 9">
    <name type="scientific">Tetragenococcus muriaticus 3MR10-3</name>
    <dbReference type="NCBI Taxonomy" id="1302648"/>
    <lineage>
        <taxon>Bacteria</taxon>
        <taxon>Bacillati</taxon>
        <taxon>Bacillota</taxon>
        <taxon>Bacilli</taxon>
        <taxon>Lactobacillales</taxon>
        <taxon>Enterococcaceae</taxon>
        <taxon>Tetragenococcus</taxon>
    </lineage>
</organism>
<proteinExistence type="inferred from homology"/>
<dbReference type="InterPro" id="IPR020471">
    <property type="entry name" value="AKR"/>
</dbReference>
<dbReference type="PANTHER" id="PTHR43827:SF3">
    <property type="entry name" value="NADP-DEPENDENT OXIDOREDUCTASE DOMAIN-CONTAINING PROTEIN"/>
    <property type="match status" value="1"/>
</dbReference>
<dbReference type="InterPro" id="IPR018170">
    <property type="entry name" value="Aldo/ket_reductase_CS"/>
</dbReference>
<comment type="caution">
    <text evidence="8">The sequence shown here is derived from an EMBL/GenBank/DDBJ whole genome shotgun (WGS) entry which is preliminary data.</text>
</comment>